<evidence type="ECO:0000313" key="9">
    <source>
        <dbReference type="Proteomes" id="UP000264310"/>
    </source>
</evidence>
<dbReference type="SUPFAM" id="SSF88659">
    <property type="entry name" value="Sigma3 and sigma4 domains of RNA polymerase sigma factors"/>
    <property type="match status" value="1"/>
</dbReference>
<evidence type="ECO:0000259" key="6">
    <source>
        <dbReference type="Pfam" id="PF04542"/>
    </source>
</evidence>
<keyword evidence="9" id="KW-1185">Reference proteome</keyword>
<dbReference type="SUPFAM" id="SSF88946">
    <property type="entry name" value="Sigma2 domain of RNA polymerase sigma factors"/>
    <property type="match status" value="1"/>
</dbReference>
<dbReference type="Proteomes" id="UP000264310">
    <property type="component" value="Unassembled WGS sequence"/>
</dbReference>
<comment type="caution">
    <text evidence="8">The sequence shown here is derived from an EMBL/GenBank/DDBJ whole genome shotgun (WGS) entry which is preliminary data.</text>
</comment>
<keyword evidence="5" id="KW-0804">Transcription</keyword>
<dbReference type="AlphaFoldDB" id="A0A371X0V9"/>
<dbReference type="RefSeq" id="WP_116683695.1">
    <property type="nucleotide sequence ID" value="NZ_QURL01000005.1"/>
</dbReference>
<feature type="domain" description="RNA polymerase sigma factor 70 region 4 type 2" evidence="7">
    <location>
        <begin position="128"/>
        <end position="177"/>
    </location>
</feature>
<dbReference type="Gene3D" id="1.10.1740.10">
    <property type="match status" value="1"/>
</dbReference>
<dbReference type="NCBIfam" id="TIGR02937">
    <property type="entry name" value="sigma70-ECF"/>
    <property type="match status" value="1"/>
</dbReference>
<dbReference type="InterPro" id="IPR013324">
    <property type="entry name" value="RNA_pol_sigma_r3/r4-like"/>
</dbReference>
<proteinExistence type="inferred from homology"/>
<comment type="similarity">
    <text evidence="1">Belongs to the sigma-70 factor family. ECF subfamily.</text>
</comment>
<dbReference type="InterPro" id="IPR039425">
    <property type="entry name" value="RNA_pol_sigma-70-like"/>
</dbReference>
<dbReference type="NCBIfam" id="NF009165">
    <property type="entry name" value="PRK12512.1"/>
    <property type="match status" value="1"/>
</dbReference>
<sequence length="185" mass="20697">MKSGEKPGRGDLAQLFRSALAGNEDDYRRFLERAAASLRGFCRSRLPPGLPGFDAEDLVQEILMAVHAKRHTWKTDEPVEPWLFAIARYKAIDAFRKHGRRIEVDISDHANTMAVLPDESGLRESDMRRSVDALDGRSREVVTAISIDGHSIDETAAKLKITPGAVRIAFHRGLKALAELRERKP</sequence>
<dbReference type="InterPro" id="IPR013249">
    <property type="entry name" value="RNA_pol_sigma70_r4_t2"/>
</dbReference>
<dbReference type="Gene3D" id="1.10.10.10">
    <property type="entry name" value="Winged helix-like DNA-binding domain superfamily/Winged helix DNA-binding domain"/>
    <property type="match status" value="1"/>
</dbReference>
<dbReference type="Pfam" id="PF04542">
    <property type="entry name" value="Sigma70_r2"/>
    <property type="match status" value="1"/>
</dbReference>
<accession>A0A371X0V9</accession>
<dbReference type="GO" id="GO:0003677">
    <property type="term" value="F:DNA binding"/>
    <property type="evidence" value="ECO:0007669"/>
    <property type="project" value="UniProtKB-KW"/>
</dbReference>
<organism evidence="8 9">
    <name type="scientific">Fulvimarina endophytica</name>
    <dbReference type="NCBI Taxonomy" id="2293836"/>
    <lineage>
        <taxon>Bacteria</taxon>
        <taxon>Pseudomonadati</taxon>
        <taxon>Pseudomonadota</taxon>
        <taxon>Alphaproteobacteria</taxon>
        <taxon>Hyphomicrobiales</taxon>
        <taxon>Aurantimonadaceae</taxon>
        <taxon>Fulvimarina</taxon>
    </lineage>
</organism>
<keyword evidence="3" id="KW-0731">Sigma factor</keyword>
<evidence type="ECO:0000256" key="5">
    <source>
        <dbReference type="ARBA" id="ARBA00023163"/>
    </source>
</evidence>
<evidence type="ECO:0000259" key="7">
    <source>
        <dbReference type="Pfam" id="PF08281"/>
    </source>
</evidence>
<dbReference type="PANTHER" id="PTHR43133:SF58">
    <property type="entry name" value="ECF RNA POLYMERASE SIGMA FACTOR SIGD"/>
    <property type="match status" value="1"/>
</dbReference>
<protein>
    <submittedName>
        <fullName evidence="8">Sigma-70 family RNA polymerase sigma factor</fullName>
    </submittedName>
</protein>
<keyword evidence="2" id="KW-0805">Transcription regulation</keyword>
<evidence type="ECO:0000256" key="2">
    <source>
        <dbReference type="ARBA" id="ARBA00023015"/>
    </source>
</evidence>
<evidence type="ECO:0000256" key="4">
    <source>
        <dbReference type="ARBA" id="ARBA00023125"/>
    </source>
</evidence>
<evidence type="ECO:0000256" key="1">
    <source>
        <dbReference type="ARBA" id="ARBA00010641"/>
    </source>
</evidence>
<dbReference type="InterPro" id="IPR007627">
    <property type="entry name" value="RNA_pol_sigma70_r2"/>
</dbReference>
<dbReference type="PANTHER" id="PTHR43133">
    <property type="entry name" value="RNA POLYMERASE ECF-TYPE SIGMA FACTO"/>
    <property type="match status" value="1"/>
</dbReference>
<dbReference type="GO" id="GO:0006352">
    <property type="term" value="P:DNA-templated transcription initiation"/>
    <property type="evidence" value="ECO:0007669"/>
    <property type="project" value="InterPro"/>
</dbReference>
<name>A0A371X0V9_9HYPH</name>
<reference evidence="8 9" key="1">
    <citation type="submission" date="2018-08" db="EMBL/GenBank/DDBJ databases">
        <title>Fulvimarina sp. 85, whole genome shotgun sequence.</title>
        <authorList>
            <person name="Tuo L."/>
        </authorList>
    </citation>
    <scope>NUCLEOTIDE SEQUENCE [LARGE SCALE GENOMIC DNA]</scope>
    <source>
        <strain evidence="8 9">85</strain>
    </source>
</reference>
<dbReference type="InterPro" id="IPR036388">
    <property type="entry name" value="WH-like_DNA-bd_sf"/>
</dbReference>
<dbReference type="GO" id="GO:0016987">
    <property type="term" value="F:sigma factor activity"/>
    <property type="evidence" value="ECO:0007669"/>
    <property type="project" value="UniProtKB-KW"/>
</dbReference>
<dbReference type="Pfam" id="PF08281">
    <property type="entry name" value="Sigma70_r4_2"/>
    <property type="match status" value="1"/>
</dbReference>
<dbReference type="EMBL" id="QURL01000005">
    <property type="protein sequence ID" value="RFC62880.1"/>
    <property type="molecule type" value="Genomic_DNA"/>
</dbReference>
<evidence type="ECO:0000256" key="3">
    <source>
        <dbReference type="ARBA" id="ARBA00023082"/>
    </source>
</evidence>
<gene>
    <name evidence="8" type="ORF">DYI37_13045</name>
</gene>
<dbReference type="OrthoDB" id="7041663at2"/>
<dbReference type="InterPro" id="IPR014284">
    <property type="entry name" value="RNA_pol_sigma-70_dom"/>
</dbReference>
<feature type="domain" description="RNA polymerase sigma-70 region 2" evidence="6">
    <location>
        <begin position="35"/>
        <end position="101"/>
    </location>
</feature>
<dbReference type="InterPro" id="IPR013325">
    <property type="entry name" value="RNA_pol_sigma_r2"/>
</dbReference>
<keyword evidence="4" id="KW-0238">DNA-binding</keyword>
<evidence type="ECO:0000313" key="8">
    <source>
        <dbReference type="EMBL" id="RFC62880.1"/>
    </source>
</evidence>